<evidence type="ECO:0000313" key="2">
    <source>
        <dbReference type="EMBL" id="TLX21872.1"/>
    </source>
</evidence>
<organism evidence="2 3">
    <name type="scientific">Thermomonas fusca</name>
    <dbReference type="NCBI Taxonomy" id="215690"/>
    <lineage>
        <taxon>Bacteria</taxon>
        <taxon>Pseudomonadati</taxon>
        <taxon>Pseudomonadota</taxon>
        <taxon>Gammaproteobacteria</taxon>
        <taxon>Lysobacterales</taxon>
        <taxon>Lysobacteraceae</taxon>
        <taxon>Thermomonas</taxon>
    </lineage>
</organism>
<dbReference type="RefSeq" id="WP_138348030.1">
    <property type="nucleotide sequence ID" value="NZ_SROY01000002.1"/>
</dbReference>
<name>A0A5R9PEQ3_9GAMM</name>
<reference evidence="2 3" key="1">
    <citation type="submission" date="2019-04" db="EMBL/GenBank/DDBJ databases">
        <authorList>
            <person name="Grouzdev D.S."/>
            <person name="Nazina T.N."/>
        </authorList>
    </citation>
    <scope>NUCLEOTIDE SEQUENCE [LARGE SCALE GENOMIC DNA]</scope>
    <source>
        <strain evidence="2 3">SHC 3-19</strain>
    </source>
</reference>
<gene>
    <name evidence="2" type="ORF">E5S66_04865</name>
</gene>
<feature type="transmembrane region" description="Helical" evidence="1">
    <location>
        <begin position="20"/>
        <end position="41"/>
    </location>
</feature>
<evidence type="ECO:0000313" key="3">
    <source>
        <dbReference type="Proteomes" id="UP000308508"/>
    </source>
</evidence>
<feature type="transmembrane region" description="Helical" evidence="1">
    <location>
        <begin position="47"/>
        <end position="65"/>
    </location>
</feature>
<keyword evidence="3" id="KW-1185">Reference proteome</keyword>
<comment type="caution">
    <text evidence="2">The sequence shown here is derived from an EMBL/GenBank/DDBJ whole genome shotgun (WGS) entry which is preliminary data.</text>
</comment>
<keyword evidence="1" id="KW-0472">Membrane</keyword>
<protein>
    <submittedName>
        <fullName evidence="2">Uncharacterized protein</fullName>
    </submittedName>
</protein>
<accession>A0A5R9PEQ3</accession>
<dbReference type="EMBL" id="SROY01000002">
    <property type="protein sequence ID" value="TLX21872.1"/>
    <property type="molecule type" value="Genomic_DNA"/>
</dbReference>
<feature type="transmembrane region" description="Helical" evidence="1">
    <location>
        <begin position="129"/>
        <end position="148"/>
    </location>
</feature>
<keyword evidence="1" id="KW-1133">Transmembrane helix</keyword>
<sequence>MKFWTRDRGERDLRAFGERFAWRMVVMFAGMALYLSVGSILDGRPTPLLAVLIALPLSYGFRLRAAADEQRRGQALEDERDAVIRAHADRAFRIAASCWYGVLALALVLDLDVGRAAVSSNGCVIPGLLLLGLIVANIAGHATVALLYRRDRT</sequence>
<evidence type="ECO:0000256" key="1">
    <source>
        <dbReference type="SAM" id="Phobius"/>
    </source>
</evidence>
<dbReference type="AlphaFoldDB" id="A0A5R9PEQ3"/>
<feature type="transmembrane region" description="Helical" evidence="1">
    <location>
        <begin position="91"/>
        <end position="109"/>
    </location>
</feature>
<dbReference type="Proteomes" id="UP000308508">
    <property type="component" value="Unassembled WGS sequence"/>
</dbReference>
<keyword evidence="1" id="KW-0812">Transmembrane</keyword>
<proteinExistence type="predicted"/>